<evidence type="ECO:0008006" key="11">
    <source>
        <dbReference type="Google" id="ProtNLM"/>
    </source>
</evidence>
<feature type="domain" description="AP-4 complex accessory subunit Tepsin VHS/ENTH-like" evidence="8">
    <location>
        <begin position="303"/>
        <end position="406"/>
    </location>
</feature>
<dbReference type="GO" id="GO:0032588">
    <property type="term" value="C:trans-Golgi network membrane"/>
    <property type="evidence" value="ECO:0007669"/>
    <property type="project" value="TreeGrafter"/>
</dbReference>
<evidence type="ECO:0000256" key="6">
    <source>
        <dbReference type="SAM" id="SignalP"/>
    </source>
</evidence>
<dbReference type="InterPro" id="IPR035802">
    <property type="entry name" value="ENTH/VHS_tepsin"/>
</dbReference>
<keyword evidence="3" id="KW-0333">Golgi apparatus</keyword>
<dbReference type="AlphaFoldDB" id="A0A8J6ER58"/>
<dbReference type="PANTHER" id="PTHR21514:SF0">
    <property type="entry name" value="AP-4 COMPLEX ACCESSORY SUBUNIT TEPSIN"/>
    <property type="match status" value="1"/>
</dbReference>
<dbReference type="InterPro" id="IPR013809">
    <property type="entry name" value="ENTH"/>
</dbReference>
<evidence type="ECO:0000256" key="3">
    <source>
        <dbReference type="ARBA" id="ARBA00023034"/>
    </source>
</evidence>
<dbReference type="OrthoDB" id="118154at2759"/>
<dbReference type="InterPro" id="IPR039273">
    <property type="entry name" value="TEPSIN"/>
</dbReference>
<keyword evidence="4" id="KW-0968">Cytoplasmic vesicle</keyword>
<dbReference type="Pfam" id="PF01417">
    <property type="entry name" value="ENTH"/>
    <property type="match status" value="1"/>
</dbReference>
<dbReference type="InterPro" id="IPR058028">
    <property type="entry name" value="Tepsin_VHS/ENTH-like"/>
</dbReference>
<feature type="region of interest" description="Disordered" evidence="5">
    <location>
        <begin position="224"/>
        <end position="289"/>
    </location>
</feature>
<accession>A0A8J6ER58</accession>
<dbReference type="Proteomes" id="UP000770717">
    <property type="component" value="Unassembled WGS sequence"/>
</dbReference>
<comment type="caution">
    <text evidence="9">The sequence shown here is derived from an EMBL/GenBank/DDBJ whole genome shotgun (WGS) entry which is preliminary data.</text>
</comment>
<organism evidence="9 10">
    <name type="scientific">Eleutherodactylus coqui</name>
    <name type="common">Puerto Rican coqui</name>
    <dbReference type="NCBI Taxonomy" id="57060"/>
    <lineage>
        <taxon>Eukaryota</taxon>
        <taxon>Metazoa</taxon>
        <taxon>Chordata</taxon>
        <taxon>Craniata</taxon>
        <taxon>Vertebrata</taxon>
        <taxon>Euteleostomi</taxon>
        <taxon>Amphibia</taxon>
        <taxon>Batrachia</taxon>
        <taxon>Anura</taxon>
        <taxon>Neobatrachia</taxon>
        <taxon>Hyloidea</taxon>
        <taxon>Eleutherodactylidae</taxon>
        <taxon>Eleutherodactylinae</taxon>
        <taxon>Eleutherodactylus</taxon>
        <taxon>Eleutherodactylus</taxon>
    </lineage>
</organism>
<dbReference type="Gene3D" id="1.25.40.90">
    <property type="match status" value="1"/>
</dbReference>
<evidence type="ECO:0000256" key="1">
    <source>
        <dbReference type="ARBA" id="ARBA00004541"/>
    </source>
</evidence>
<comment type="subcellular location">
    <subcellularLocation>
        <location evidence="1">Cytoplasmic vesicle</location>
    </subcellularLocation>
    <subcellularLocation>
        <location evidence="2">Golgi apparatus</location>
        <location evidence="2">trans-Golgi network</location>
    </subcellularLocation>
</comment>
<feature type="domain" description="ENTH" evidence="7">
    <location>
        <begin position="20"/>
        <end position="129"/>
    </location>
</feature>
<evidence type="ECO:0000259" key="7">
    <source>
        <dbReference type="Pfam" id="PF01417"/>
    </source>
</evidence>
<keyword evidence="6" id="KW-0732">Signal</keyword>
<evidence type="ECO:0000313" key="10">
    <source>
        <dbReference type="Proteomes" id="UP000770717"/>
    </source>
</evidence>
<keyword evidence="10" id="KW-1185">Reference proteome</keyword>
<dbReference type="GO" id="GO:0031410">
    <property type="term" value="C:cytoplasmic vesicle"/>
    <property type="evidence" value="ECO:0007669"/>
    <property type="project" value="UniProtKB-SubCell"/>
</dbReference>
<protein>
    <recommendedName>
        <fullName evidence="11">ENTH domain-containing protein</fullName>
    </recommendedName>
</protein>
<name>A0A8J6ER58_ELECQ</name>
<dbReference type="PANTHER" id="PTHR21514">
    <property type="entry name" value="AP-4 COMPLEX ACCESSORY SUBUNIT TEPSIN"/>
    <property type="match status" value="1"/>
</dbReference>
<evidence type="ECO:0000256" key="5">
    <source>
        <dbReference type="SAM" id="MobiDB-lite"/>
    </source>
</evidence>
<dbReference type="CDD" id="cd03572">
    <property type="entry name" value="ENTH_like_Tepsin"/>
    <property type="match status" value="1"/>
</dbReference>
<dbReference type="SUPFAM" id="SSF48464">
    <property type="entry name" value="ENTH/VHS domain"/>
    <property type="match status" value="1"/>
</dbReference>
<evidence type="ECO:0000256" key="2">
    <source>
        <dbReference type="ARBA" id="ARBA00004601"/>
    </source>
</evidence>
<evidence type="ECO:0000259" key="8">
    <source>
        <dbReference type="Pfam" id="PF25827"/>
    </source>
</evidence>
<dbReference type="InterPro" id="IPR008942">
    <property type="entry name" value="ENTH_VHS"/>
</dbReference>
<gene>
    <name evidence="9" type="ORF">GDO78_004015</name>
</gene>
<feature type="chain" id="PRO_5035319690" description="ENTH domain-containing protein" evidence="6">
    <location>
        <begin position="20"/>
        <end position="563"/>
    </location>
</feature>
<evidence type="ECO:0000313" key="9">
    <source>
        <dbReference type="EMBL" id="KAG9473490.1"/>
    </source>
</evidence>
<feature type="signal peptide" evidence="6">
    <location>
        <begin position="1"/>
        <end position="19"/>
    </location>
</feature>
<proteinExistence type="predicted"/>
<dbReference type="EMBL" id="WNTK01000013">
    <property type="protein sequence ID" value="KAG9473490.1"/>
    <property type="molecule type" value="Genomic_DNA"/>
</dbReference>
<feature type="compositionally biased region" description="Polar residues" evidence="5">
    <location>
        <begin position="263"/>
        <end position="280"/>
    </location>
</feature>
<reference evidence="9" key="1">
    <citation type="thesis" date="2020" institute="ProQuest LLC" country="789 East Eisenhower Parkway, Ann Arbor, MI, USA">
        <title>Comparative Genomics and Chromosome Evolution.</title>
        <authorList>
            <person name="Mudd A.B."/>
        </authorList>
    </citation>
    <scope>NUCLEOTIDE SEQUENCE</scope>
    <source>
        <strain evidence="9">HN-11 Male</strain>
        <tissue evidence="9">Kidney and liver</tissue>
    </source>
</reference>
<evidence type="ECO:0000256" key="4">
    <source>
        <dbReference type="ARBA" id="ARBA00023329"/>
    </source>
</evidence>
<sequence>MAVLGKLTFLQQLPLLLKGTSDDDTPCPGYLYEEMAKISHESSGSCQCLLEYLLNRLQNNSCHVKLKVLKILLYLCSHGSDQIIQDLRRNAVYIQEASAVGGPPDPLHGISLYQKVRSAGQELVGSLYTDSAPHTSTMVPSKERCPPGMGSQVYRSQGFGYSQEHNQGSPSEALLSGIQRAAVAVTQKVLAGAQSPCLQDQADDTYKPVAVPLGERYPLVGKPVPPAAHGFRGSHRSGVPGGGWDDSDSGHSSQDSLQDKSPHSLSSDAGSKTGSDGQSRSSHREGAEISERVEAAHAGDCLQEAQLVLTVTSGQKVFLTQEEVQHFVRGCSLLNCEVVFEMLNRSLEDDNTCVKLRSMCAMASLMTSDLLSHEHMLAVVRNNLLKLSQGPSGPVKDKARKILLQFEALTQTSPKHGIVLQLPTSPSPQTDALDLLTEALPEAGHEDMLTPSSIPTSSIAALEPSTPACCGLVQNGSYHADGGVAAPIEKDDRVHSNIELSAKDEQHGQLSIFDGMDLVNPVRNLGKDQNLPRQIAPDTPSIQTVPQERTFNPGLSAFSFLNT</sequence>
<dbReference type="Pfam" id="PF25827">
    <property type="entry name" value="TVHS-like"/>
    <property type="match status" value="1"/>
</dbReference>